<evidence type="ECO:0000256" key="1">
    <source>
        <dbReference type="SAM" id="MobiDB-lite"/>
    </source>
</evidence>
<protein>
    <recommendedName>
        <fullName evidence="4">Gag-pol polyprotein</fullName>
    </recommendedName>
</protein>
<feature type="region of interest" description="Disordered" evidence="1">
    <location>
        <begin position="162"/>
        <end position="221"/>
    </location>
</feature>
<evidence type="ECO:0000313" key="2">
    <source>
        <dbReference type="EMBL" id="KMQ88576.1"/>
    </source>
</evidence>
<feature type="compositionally biased region" description="Basic and acidic residues" evidence="1">
    <location>
        <begin position="162"/>
        <end position="173"/>
    </location>
</feature>
<feature type="compositionally biased region" description="Low complexity" evidence="1">
    <location>
        <begin position="183"/>
        <end position="197"/>
    </location>
</feature>
<feature type="compositionally biased region" description="Basic and acidic residues" evidence="1">
    <location>
        <begin position="1"/>
        <end position="30"/>
    </location>
</feature>
<gene>
    <name evidence="2" type="ORF">RF55_11916</name>
</gene>
<proteinExistence type="predicted"/>
<sequence length="382" mass="42703">MERTEVKQTRNRNKEAERKRMEVSSHRTADRPSTWRSSIERNQALVQGKTGQKSRPFVPVPEIGSVVMRSAIQGISTSIPEPNALFQDKKAQKLQINKQIEALINEERNRKIEAQREEPLPQRPPKAAPRGIKVIENVQIVSPRQEVASTSKIRVEHISNERKKSEEWTTVERGRRKKRGKNKTQQSVQSRAASQSRSRQRQKSKSRDRNKTDSVAQRVKEAQSRRFLRSAAVAIKGFGEQILYAKTLKRPQEQIDLKNMGIVTSKIRKAANGGILIQIPGADGATKADDLAAKLKVLRGEAEVSRPTVKGELRISGFDESVTADNIYDVVAEVGKCQRDKSWPDTQNAERPWLCMGAVPPHGCTTCVSTGEAEDSMDGCAG</sequence>
<reference evidence="2 3" key="1">
    <citation type="submission" date="2015-04" db="EMBL/GenBank/DDBJ databases">
        <title>Lasius niger genome sequencing.</title>
        <authorList>
            <person name="Konorov E.A."/>
            <person name="Nikitin M.A."/>
            <person name="Kirill M.V."/>
            <person name="Chang P."/>
        </authorList>
    </citation>
    <scope>NUCLEOTIDE SEQUENCE [LARGE SCALE GENOMIC DNA]</scope>
    <source>
        <tissue evidence="2">Whole</tissue>
    </source>
</reference>
<accession>A0A0J7KEI2</accession>
<name>A0A0J7KEI2_LASNI</name>
<dbReference type="Proteomes" id="UP000036403">
    <property type="component" value="Unassembled WGS sequence"/>
</dbReference>
<feature type="region of interest" description="Disordered" evidence="1">
    <location>
        <begin position="1"/>
        <end position="56"/>
    </location>
</feature>
<dbReference type="AlphaFoldDB" id="A0A0J7KEI2"/>
<dbReference type="EMBL" id="LBMM01008868">
    <property type="protein sequence ID" value="KMQ88576.1"/>
    <property type="molecule type" value="Genomic_DNA"/>
</dbReference>
<evidence type="ECO:0008006" key="4">
    <source>
        <dbReference type="Google" id="ProtNLM"/>
    </source>
</evidence>
<comment type="caution">
    <text evidence="2">The sequence shown here is derived from an EMBL/GenBank/DDBJ whole genome shotgun (WGS) entry which is preliminary data.</text>
</comment>
<feature type="compositionally biased region" description="Basic and acidic residues" evidence="1">
    <location>
        <begin position="205"/>
        <end position="221"/>
    </location>
</feature>
<organism evidence="2 3">
    <name type="scientific">Lasius niger</name>
    <name type="common">Black garden ant</name>
    <dbReference type="NCBI Taxonomy" id="67767"/>
    <lineage>
        <taxon>Eukaryota</taxon>
        <taxon>Metazoa</taxon>
        <taxon>Ecdysozoa</taxon>
        <taxon>Arthropoda</taxon>
        <taxon>Hexapoda</taxon>
        <taxon>Insecta</taxon>
        <taxon>Pterygota</taxon>
        <taxon>Neoptera</taxon>
        <taxon>Endopterygota</taxon>
        <taxon>Hymenoptera</taxon>
        <taxon>Apocrita</taxon>
        <taxon>Aculeata</taxon>
        <taxon>Formicoidea</taxon>
        <taxon>Formicidae</taxon>
        <taxon>Formicinae</taxon>
        <taxon>Lasius</taxon>
        <taxon>Lasius</taxon>
    </lineage>
</organism>
<evidence type="ECO:0000313" key="3">
    <source>
        <dbReference type="Proteomes" id="UP000036403"/>
    </source>
</evidence>
<feature type="region of interest" description="Disordered" evidence="1">
    <location>
        <begin position="112"/>
        <end position="131"/>
    </location>
</feature>
<keyword evidence="3" id="KW-1185">Reference proteome</keyword>
<dbReference type="OrthoDB" id="7744392at2759"/>
<feature type="compositionally biased region" description="Polar residues" evidence="1">
    <location>
        <begin position="34"/>
        <end position="53"/>
    </location>
</feature>
<dbReference type="PaxDb" id="67767-A0A0J7KEI2"/>